<dbReference type="PANTHER" id="PTHR47926">
    <property type="entry name" value="PENTATRICOPEPTIDE REPEAT-CONTAINING PROTEIN"/>
    <property type="match status" value="1"/>
</dbReference>
<feature type="repeat" description="PPR" evidence="3">
    <location>
        <begin position="274"/>
        <end position="308"/>
    </location>
</feature>
<dbReference type="InterPro" id="IPR046849">
    <property type="entry name" value="E2_motif"/>
</dbReference>
<dbReference type="InterPro" id="IPR002885">
    <property type="entry name" value="PPR_rpt"/>
</dbReference>
<keyword evidence="7" id="KW-1185">Reference proteome</keyword>
<protein>
    <recommendedName>
        <fullName evidence="5">DYW domain-containing protein</fullName>
    </recommendedName>
</protein>
<keyword evidence="4" id="KW-1133">Transmembrane helix</keyword>
<evidence type="ECO:0000313" key="7">
    <source>
        <dbReference type="Proteomes" id="UP000323000"/>
    </source>
</evidence>
<dbReference type="Pfam" id="PF20431">
    <property type="entry name" value="E_motif"/>
    <property type="match status" value="1"/>
</dbReference>
<dbReference type="InterPro" id="IPR046960">
    <property type="entry name" value="PPR_At4g14850-like_plant"/>
</dbReference>
<feature type="domain" description="DYW" evidence="5">
    <location>
        <begin position="509"/>
        <end position="601"/>
    </location>
</feature>
<evidence type="ECO:0000259" key="5">
    <source>
        <dbReference type="Pfam" id="PF14432"/>
    </source>
</evidence>
<keyword evidence="4" id="KW-0472">Membrane</keyword>
<comment type="similarity">
    <text evidence="1">Belongs to the PPR family. PCMP-H subfamily.</text>
</comment>
<gene>
    <name evidence="6" type="ORF">EZV62_006199</name>
</gene>
<dbReference type="InterPro" id="IPR011990">
    <property type="entry name" value="TPR-like_helical_dom_sf"/>
</dbReference>
<dbReference type="AlphaFoldDB" id="A0A5C7IR20"/>
<dbReference type="NCBIfam" id="TIGR00756">
    <property type="entry name" value="PPR"/>
    <property type="match status" value="2"/>
</dbReference>
<name>A0A5C7IR20_9ROSI</name>
<proteinExistence type="inferred from homology"/>
<comment type="caution">
    <text evidence="6">The sequence shown here is derived from an EMBL/GenBank/DDBJ whole genome shotgun (WGS) entry which is preliminary data.</text>
</comment>
<dbReference type="Pfam" id="PF13041">
    <property type="entry name" value="PPR_2"/>
    <property type="match status" value="1"/>
</dbReference>
<evidence type="ECO:0000256" key="3">
    <source>
        <dbReference type="PROSITE-ProRule" id="PRU00708"/>
    </source>
</evidence>
<feature type="transmembrane region" description="Helical" evidence="4">
    <location>
        <begin position="48"/>
        <end position="72"/>
    </location>
</feature>
<dbReference type="Pfam" id="PF20430">
    <property type="entry name" value="Eplus_motif"/>
    <property type="match status" value="1"/>
</dbReference>
<evidence type="ECO:0000256" key="4">
    <source>
        <dbReference type="SAM" id="Phobius"/>
    </source>
</evidence>
<organism evidence="6 7">
    <name type="scientific">Acer yangbiense</name>
    <dbReference type="NCBI Taxonomy" id="1000413"/>
    <lineage>
        <taxon>Eukaryota</taxon>
        <taxon>Viridiplantae</taxon>
        <taxon>Streptophyta</taxon>
        <taxon>Embryophyta</taxon>
        <taxon>Tracheophyta</taxon>
        <taxon>Spermatophyta</taxon>
        <taxon>Magnoliopsida</taxon>
        <taxon>eudicotyledons</taxon>
        <taxon>Gunneridae</taxon>
        <taxon>Pentapetalae</taxon>
        <taxon>rosids</taxon>
        <taxon>malvids</taxon>
        <taxon>Sapindales</taxon>
        <taxon>Sapindaceae</taxon>
        <taxon>Hippocastanoideae</taxon>
        <taxon>Acereae</taxon>
        <taxon>Acer</taxon>
    </lineage>
</organism>
<dbReference type="PROSITE" id="PS51375">
    <property type="entry name" value="PPR"/>
    <property type="match status" value="2"/>
</dbReference>
<dbReference type="EMBL" id="VAHF01000002">
    <property type="protein sequence ID" value="TXG71264.1"/>
    <property type="molecule type" value="Genomic_DNA"/>
</dbReference>
<dbReference type="OrthoDB" id="185373at2759"/>
<feature type="repeat" description="PPR" evidence="3">
    <location>
        <begin position="344"/>
        <end position="374"/>
    </location>
</feature>
<dbReference type="Pfam" id="PF01535">
    <property type="entry name" value="PPR"/>
    <property type="match status" value="2"/>
</dbReference>
<evidence type="ECO:0000256" key="1">
    <source>
        <dbReference type="ARBA" id="ARBA00006643"/>
    </source>
</evidence>
<dbReference type="FunFam" id="1.25.40.10:FF:000285">
    <property type="entry name" value="Pentatricopeptide repeat-containing protein, chloroplastic"/>
    <property type="match status" value="1"/>
</dbReference>
<dbReference type="Pfam" id="PF14432">
    <property type="entry name" value="DYW_deaminase"/>
    <property type="match status" value="1"/>
</dbReference>
<sequence length="601" mass="68500">MSRKPTRTRRTTTHHQPWLRFTSRPEPGNIMFYQKGFSQITREATGKALHGLCITGLLSLGVFLNNTLISMYSRFGCARAARHVFDEMRERNESSWNNMMSGLVRRLFEEMPNTNVVSWDFIMDGKCLDALKIFSNMLLKQKIVNYVSFTSALAACSDPELSFKARLFRLWRFLQDYTKIWSLATQYLPYEAVKAYKLMREKGLPVDYITIANVLGACLAPGNLLKHGMPIHAHIVLTGFESNKYVQNSLITMYAKCGDLNSSNYIFDGLANKNSVSWNAMIAANAHHGCGEEILKLISKMRCTGLELDQFSFSEGLAATAKLALLEEGQQLHGWQLNLPMQRARMSWNILISVFARHGYFEKARETFHEMVKHVKPDRVTFVSLLSACSHGGLVEEGLAYYTAMTKEFGVPAGIEHCKATERLFELNPSDDSAHVLYSNICATTGRWEDVENVRRQMGSNKIKKQPACSWVKLKDGVSTFGMGDKSHPQTLQIYSKLEELKKMIKEAGYVPDTSYALHDTDEEQKEQNLWDHSERVALAFGLINTPEGSTIRVFKNLRVCGDCHSVYKFISKIIRRRIILRDPYRFHHFSSGKCSCSDYW</sequence>
<dbReference type="InterPro" id="IPR032867">
    <property type="entry name" value="DYW_dom"/>
</dbReference>
<dbReference type="Gene3D" id="1.25.40.10">
    <property type="entry name" value="Tetratricopeptide repeat domain"/>
    <property type="match status" value="3"/>
</dbReference>
<dbReference type="GO" id="GO:0009451">
    <property type="term" value="P:RNA modification"/>
    <property type="evidence" value="ECO:0007669"/>
    <property type="project" value="InterPro"/>
</dbReference>
<keyword evidence="2" id="KW-0677">Repeat</keyword>
<accession>A0A5C7IR20</accession>
<keyword evidence="4" id="KW-0812">Transmembrane</keyword>
<dbReference type="PANTHER" id="PTHR47926:SF506">
    <property type="entry name" value="TETRATRICOPEPTIDE REPEAT-LIKE SUPERFAMILY PROTEIN ISOFORM 1"/>
    <property type="match status" value="1"/>
</dbReference>
<dbReference type="GO" id="GO:0008270">
    <property type="term" value="F:zinc ion binding"/>
    <property type="evidence" value="ECO:0007669"/>
    <property type="project" value="InterPro"/>
</dbReference>
<evidence type="ECO:0000313" key="6">
    <source>
        <dbReference type="EMBL" id="TXG71264.1"/>
    </source>
</evidence>
<reference evidence="7" key="1">
    <citation type="journal article" date="2019" name="Gigascience">
        <title>De novo genome assembly of the endangered Acer yangbiense, a plant species with extremely small populations endemic to Yunnan Province, China.</title>
        <authorList>
            <person name="Yang J."/>
            <person name="Wariss H.M."/>
            <person name="Tao L."/>
            <person name="Zhang R."/>
            <person name="Yun Q."/>
            <person name="Hollingsworth P."/>
            <person name="Dao Z."/>
            <person name="Luo G."/>
            <person name="Guo H."/>
            <person name="Ma Y."/>
            <person name="Sun W."/>
        </authorList>
    </citation>
    <scope>NUCLEOTIDE SEQUENCE [LARGE SCALE GENOMIC DNA]</scope>
    <source>
        <strain evidence="7">cv. Malutang</strain>
    </source>
</reference>
<dbReference type="GO" id="GO:0003723">
    <property type="term" value="F:RNA binding"/>
    <property type="evidence" value="ECO:0007669"/>
    <property type="project" value="InterPro"/>
</dbReference>
<evidence type="ECO:0000256" key="2">
    <source>
        <dbReference type="ARBA" id="ARBA00022737"/>
    </source>
</evidence>
<dbReference type="Proteomes" id="UP000323000">
    <property type="component" value="Chromosome 2"/>
</dbReference>
<dbReference type="InterPro" id="IPR046848">
    <property type="entry name" value="E_motif"/>
</dbReference>